<proteinExistence type="predicted"/>
<evidence type="ECO:0000313" key="2">
    <source>
        <dbReference type="EMBL" id="NEY72359.1"/>
    </source>
</evidence>
<organism evidence="2 3">
    <name type="scientific">Bacillus mesophilus</name>
    <dbReference type="NCBI Taxonomy" id="1808955"/>
    <lineage>
        <taxon>Bacteria</taxon>
        <taxon>Bacillati</taxon>
        <taxon>Bacillota</taxon>
        <taxon>Bacilli</taxon>
        <taxon>Bacillales</taxon>
        <taxon>Bacillaceae</taxon>
        <taxon>Bacillus</taxon>
    </lineage>
</organism>
<reference evidence="2 3" key="1">
    <citation type="submission" date="2020-02" db="EMBL/GenBank/DDBJ databases">
        <title>Bacillus aquiflavi sp. nov., isolated from yellow water of strong flavor Chinese baijiu in Yibin region of China.</title>
        <authorList>
            <person name="Xie J."/>
        </authorList>
    </citation>
    <scope>NUCLEOTIDE SEQUENCE [LARGE SCALE GENOMIC DNA]</scope>
    <source>
        <strain evidence="2 3">SA4</strain>
    </source>
</reference>
<protein>
    <submittedName>
        <fullName evidence="2">HNH endonuclease</fullName>
    </submittedName>
</protein>
<evidence type="ECO:0000259" key="1">
    <source>
        <dbReference type="Pfam" id="PF13392"/>
    </source>
</evidence>
<accession>A0A6M0Q9D6</accession>
<dbReference type="AlphaFoldDB" id="A0A6M0Q9D6"/>
<dbReference type="InterPro" id="IPR044925">
    <property type="entry name" value="His-Me_finger_sf"/>
</dbReference>
<dbReference type="RefSeq" id="WP_163179806.1">
    <property type="nucleotide sequence ID" value="NZ_JAAIWM010000003.1"/>
</dbReference>
<keyword evidence="2" id="KW-0540">Nuclease</keyword>
<sequence>MPSKWKNILTRDYLEQLCMMYSLKEMCEVTGVPQTTMSSYLKKFNLTTIDLTKTAKSYKDVLTSEFLSKQYPNKTVTEIAKMIGCSRNVVDKYLIRYGLYTYKKLPRGGLLNSVADKLSYEYLVNIHKEMEVKEIAKVTGCAPSTVRKYLHLHGLSIKNSRLGKTKGAKNPNWKGGWSRNGYKFVQDPQSGKSKREHVLVIETFIGRELYVDEVVHHLNGVRDDNRLDNLLLMTKKQHDFYHKLVKFTSIDYTRHTKKDFLTLLDEVENICRVRWDRDFVPAKLRTGLTEYSQVDDSELKK</sequence>
<evidence type="ECO:0000313" key="3">
    <source>
        <dbReference type="Proteomes" id="UP000481043"/>
    </source>
</evidence>
<dbReference type="EMBL" id="JAAIWM010000003">
    <property type="protein sequence ID" value="NEY72359.1"/>
    <property type="molecule type" value="Genomic_DNA"/>
</dbReference>
<dbReference type="GO" id="GO:0004519">
    <property type="term" value="F:endonuclease activity"/>
    <property type="evidence" value="ECO:0007669"/>
    <property type="project" value="UniProtKB-KW"/>
</dbReference>
<keyword evidence="3" id="KW-1185">Reference proteome</keyword>
<dbReference type="SUPFAM" id="SSF54060">
    <property type="entry name" value="His-Me finger endonucleases"/>
    <property type="match status" value="1"/>
</dbReference>
<gene>
    <name evidence="2" type="ORF">G4D63_11540</name>
</gene>
<dbReference type="Gene3D" id="3.90.75.20">
    <property type="match status" value="1"/>
</dbReference>
<dbReference type="Pfam" id="PF13392">
    <property type="entry name" value="HNH_3"/>
    <property type="match status" value="1"/>
</dbReference>
<keyword evidence="2" id="KW-0255">Endonuclease</keyword>
<feature type="domain" description="HNH nuclease" evidence="1">
    <location>
        <begin position="197"/>
        <end position="238"/>
    </location>
</feature>
<keyword evidence="2" id="KW-0378">Hydrolase</keyword>
<name>A0A6M0Q9D6_9BACI</name>
<dbReference type="InterPro" id="IPR003615">
    <property type="entry name" value="HNH_nuc"/>
</dbReference>
<comment type="caution">
    <text evidence="2">The sequence shown here is derived from an EMBL/GenBank/DDBJ whole genome shotgun (WGS) entry which is preliminary data.</text>
</comment>
<dbReference type="Proteomes" id="UP000481043">
    <property type="component" value="Unassembled WGS sequence"/>
</dbReference>